<accession>A0A3T0E9N5</accession>
<dbReference type="Gene3D" id="3.40.50.2300">
    <property type="match status" value="1"/>
</dbReference>
<dbReference type="OrthoDB" id="9802388at2"/>
<dbReference type="InterPro" id="IPR002197">
    <property type="entry name" value="HTH_Fis"/>
</dbReference>
<dbReference type="SUPFAM" id="SSF46689">
    <property type="entry name" value="Homeodomain-like"/>
    <property type="match status" value="1"/>
</dbReference>
<dbReference type="GO" id="GO:0000160">
    <property type="term" value="P:phosphorelay signal transduction system"/>
    <property type="evidence" value="ECO:0007669"/>
    <property type="project" value="UniProtKB-KW"/>
</dbReference>
<dbReference type="Proteomes" id="UP000286954">
    <property type="component" value="Chromosome"/>
</dbReference>
<evidence type="ECO:0000256" key="4">
    <source>
        <dbReference type="ARBA" id="ARBA00023015"/>
    </source>
</evidence>
<keyword evidence="7" id="KW-1185">Reference proteome</keyword>
<proteinExistence type="predicted"/>
<dbReference type="GO" id="GO:0043565">
    <property type="term" value="F:sequence-specific DNA binding"/>
    <property type="evidence" value="ECO:0007669"/>
    <property type="project" value="InterPro"/>
</dbReference>
<organism evidence="6 7">
    <name type="scientific">Glycocaulis alkaliphilus</name>
    <dbReference type="NCBI Taxonomy" id="1434191"/>
    <lineage>
        <taxon>Bacteria</taxon>
        <taxon>Pseudomonadati</taxon>
        <taxon>Pseudomonadota</taxon>
        <taxon>Alphaproteobacteria</taxon>
        <taxon>Maricaulales</taxon>
        <taxon>Maricaulaceae</taxon>
        <taxon>Glycocaulis</taxon>
    </lineage>
</organism>
<dbReference type="PROSITE" id="PS50110">
    <property type="entry name" value="RESPONSE_REGULATORY"/>
    <property type="match status" value="1"/>
</dbReference>
<reference evidence="6 7" key="1">
    <citation type="submission" date="2016-12" db="EMBL/GenBank/DDBJ databases">
        <title>The genome of dimorphic prosthecate Glycocaulis alkaliphilus 6b-8t, isolated from crude oil dictates its adaptability in petroleum environments.</title>
        <authorList>
            <person name="Wu X.-L."/>
            <person name="Geng S."/>
        </authorList>
    </citation>
    <scope>NUCLEOTIDE SEQUENCE [LARGE SCALE GENOMIC DNA]</scope>
    <source>
        <strain evidence="6 7">6B-8</strain>
    </source>
</reference>
<evidence type="ECO:0000313" key="7">
    <source>
        <dbReference type="Proteomes" id="UP000286954"/>
    </source>
</evidence>
<dbReference type="InterPro" id="IPR009057">
    <property type="entry name" value="Homeodomain-like_sf"/>
</dbReference>
<dbReference type="SUPFAM" id="SSF52172">
    <property type="entry name" value="CheY-like"/>
    <property type="match status" value="1"/>
</dbReference>
<dbReference type="EMBL" id="CP018911">
    <property type="protein sequence ID" value="AZU04029.1"/>
    <property type="molecule type" value="Genomic_DNA"/>
</dbReference>
<dbReference type="PANTHER" id="PTHR32071">
    <property type="entry name" value="TRANSCRIPTIONAL REGULATORY PROTEIN"/>
    <property type="match status" value="1"/>
</dbReference>
<keyword evidence="3" id="KW-0902">Two-component regulatory system</keyword>
<dbReference type="InterPro" id="IPR001789">
    <property type="entry name" value="Sig_transdc_resp-reg_receiver"/>
</dbReference>
<dbReference type="Gene3D" id="1.10.8.60">
    <property type="match status" value="1"/>
</dbReference>
<evidence type="ECO:0000256" key="2">
    <source>
        <dbReference type="ARBA" id="ARBA00022840"/>
    </source>
</evidence>
<dbReference type="SMART" id="SM00448">
    <property type="entry name" value="REC"/>
    <property type="match status" value="1"/>
</dbReference>
<dbReference type="Gene3D" id="3.40.50.300">
    <property type="entry name" value="P-loop containing nucleotide triphosphate hydrolases"/>
    <property type="match status" value="1"/>
</dbReference>
<keyword evidence="1" id="KW-0547">Nucleotide-binding</keyword>
<dbReference type="Pfam" id="PF14532">
    <property type="entry name" value="Sigma54_activ_2"/>
    <property type="match status" value="1"/>
</dbReference>
<sequence>MTQDSSAGRRILVLEDDETLRLVISRALTRAGFDVRATASPSSAIERMARRDADLLVADVLLGDENFLDRLEELQHVRPDAPVLVISAQTTAATAIQAVRGGAYEYLPKPFDLDDLVDAACRALDTGERAGQQRSGANPFPDLVGRSPAMQTAFRLLARLSTASAPVLFTGPDGSGRASAARTLHRACKPGAPLIEAGPDRLRREGVQVFAEARGGGLLLRRAERWDDGIQDLVLEQLGQMSDTRLYVTALADVRTIMAPALFERLAVGHVDMPPLRSRGDDRLRLFEHFLKKHGRTDFAIARDAAEFINAYPWPGEVAELERTAARLAVQGDRGTMGLAALQEALTAPVAPGTGAALEDAVRAFAAARLSEHSHDVANDVAAIVDKAMIETVLAHCGGVRRDAARYLGLNRNTLARRLTALGMDSGGEE</sequence>
<name>A0A3T0E9N5_9PROT</name>
<dbReference type="KEGG" id="gak:X907_1496"/>
<keyword evidence="5" id="KW-0804">Transcription</keyword>
<dbReference type="GO" id="GO:0006355">
    <property type="term" value="P:regulation of DNA-templated transcription"/>
    <property type="evidence" value="ECO:0007669"/>
    <property type="project" value="InterPro"/>
</dbReference>
<dbReference type="PANTHER" id="PTHR32071:SF113">
    <property type="entry name" value="ALGINATE BIOSYNTHESIS TRANSCRIPTIONAL REGULATORY PROTEIN ALGB"/>
    <property type="match status" value="1"/>
</dbReference>
<protein>
    <submittedName>
        <fullName evidence="6">Nitrogen assimilation regulator receiver protein</fullName>
    </submittedName>
</protein>
<dbReference type="Pfam" id="PF02954">
    <property type="entry name" value="HTH_8"/>
    <property type="match status" value="1"/>
</dbReference>
<dbReference type="PRINTS" id="PR01590">
    <property type="entry name" value="HTHFIS"/>
</dbReference>
<keyword evidence="4" id="KW-0805">Transcription regulation</keyword>
<dbReference type="SUPFAM" id="SSF52540">
    <property type="entry name" value="P-loop containing nucleoside triphosphate hydrolases"/>
    <property type="match status" value="1"/>
</dbReference>
<dbReference type="Pfam" id="PF00072">
    <property type="entry name" value="Response_reg"/>
    <property type="match status" value="1"/>
</dbReference>
<dbReference type="Gene3D" id="1.10.10.60">
    <property type="entry name" value="Homeodomain-like"/>
    <property type="match status" value="1"/>
</dbReference>
<evidence type="ECO:0000313" key="6">
    <source>
        <dbReference type="EMBL" id="AZU04029.1"/>
    </source>
</evidence>
<dbReference type="GO" id="GO:0005524">
    <property type="term" value="F:ATP binding"/>
    <property type="evidence" value="ECO:0007669"/>
    <property type="project" value="UniProtKB-KW"/>
</dbReference>
<dbReference type="RefSeq" id="WP_127566720.1">
    <property type="nucleotide sequence ID" value="NZ_BMFB01000003.1"/>
</dbReference>
<evidence type="ECO:0000256" key="1">
    <source>
        <dbReference type="ARBA" id="ARBA00022741"/>
    </source>
</evidence>
<evidence type="ECO:0000256" key="5">
    <source>
        <dbReference type="ARBA" id="ARBA00023163"/>
    </source>
</evidence>
<dbReference type="InterPro" id="IPR027417">
    <property type="entry name" value="P-loop_NTPase"/>
</dbReference>
<dbReference type="PROSITE" id="PS50045">
    <property type="entry name" value="SIGMA54_INTERACT_4"/>
    <property type="match status" value="1"/>
</dbReference>
<dbReference type="AlphaFoldDB" id="A0A3T0E9N5"/>
<dbReference type="InterPro" id="IPR011006">
    <property type="entry name" value="CheY-like_superfamily"/>
</dbReference>
<dbReference type="Pfam" id="PF25601">
    <property type="entry name" value="AAA_lid_14"/>
    <property type="match status" value="1"/>
</dbReference>
<keyword evidence="2" id="KW-0067">ATP-binding</keyword>
<dbReference type="InterPro" id="IPR058031">
    <property type="entry name" value="AAA_lid_NorR"/>
</dbReference>
<dbReference type="InterPro" id="IPR002078">
    <property type="entry name" value="Sigma_54_int"/>
</dbReference>
<evidence type="ECO:0000256" key="3">
    <source>
        <dbReference type="ARBA" id="ARBA00023012"/>
    </source>
</evidence>
<gene>
    <name evidence="6" type="ORF">X907_1496</name>
</gene>